<evidence type="ECO:0000313" key="2">
    <source>
        <dbReference type="EMBL" id="KAJ9633088.1"/>
    </source>
</evidence>
<organism evidence="2">
    <name type="scientific">Knufia peltigerae</name>
    <dbReference type="NCBI Taxonomy" id="1002370"/>
    <lineage>
        <taxon>Eukaryota</taxon>
        <taxon>Fungi</taxon>
        <taxon>Dikarya</taxon>
        <taxon>Ascomycota</taxon>
        <taxon>Pezizomycotina</taxon>
        <taxon>Eurotiomycetes</taxon>
        <taxon>Chaetothyriomycetidae</taxon>
        <taxon>Chaetothyriales</taxon>
        <taxon>Trichomeriaceae</taxon>
        <taxon>Knufia</taxon>
    </lineage>
</organism>
<keyword evidence="1" id="KW-0472">Membrane</keyword>
<dbReference type="AlphaFoldDB" id="A0AA38Y1Y7"/>
<proteinExistence type="predicted"/>
<protein>
    <submittedName>
        <fullName evidence="2">Uncharacterized protein</fullName>
    </submittedName>
</protein>
<accession>A0AA38Y1Y7</accession>
<gene>
    <name evidence="2" type="ORF">H2204_007233</name>
</gene>
<dbReference type="EMBL" id="JAPDRN010000049">
    <property type="protein sequence ID" value="KAJ9633088.1"/>
    <property type="molecule type" value="Genomic_DNA"/>
</dbReference>
<reference evidence="2" key="1">
    <citation type="submission" date="2022-10" db="EMBL/GenBank/DDBJ databases">
        <title>Culturing micro-colonial fungi from biological soil crusts in the Mojave desert and describing Neophaeococcomyces mojavensis, and introducing the new genera and species Taxawa tesnikishii.</title>
        <authorList>
            <person name="Kurbessoian T."/>
            <person name="Stajich J.E."/>
        </authorList>
    </citation>
    <scope>NUCLEOTIDE SEQUENCE</scope>
    <source>
        <strain evidence="2">TK_35</strain>
    </source>
</reference>
<keyword evidence="1" id="KW-1133">Transmembrane helix</keyword>
<evidence type="ECO:0000256" key="1">
    <source>
        <dbReference type="SAM" id="Phobius"/>
    </source>
</evidence>
<sequence length="188" mass="20589">MTLFFALCFVGVAVAGFSAFVIFWPLTLVHVRDRHPALAQRFGSGAFLKPDALGWLLRREYRTQPDRSLSGLATPAWVSLLTLLAGLGMAALLWLASLCLGNTLIWARLRIREAGTAEVLDSDGNTLSYDSEDTARSQLFDAEFVEYDGLDEEDALVRGFSLHEVQPPQAGSDEGLRGRMVQSLGSRA</sequence>
<feature type="transmembrane region" description="Helical" evidence="1">
    <location>
        <begin position="76"/>
        <end position="100"/>
    </location>
</feature>
<name>A0AA38Y1Y7_9EURO</name>
<comment type="caution">
    <text evidence="2">The sequence shown here is derived from an EMBL/GenBank/DDBJ whole genome shotgun (WGS) entry which is preliminary data.</text>
</comment>
<keyword evidence="1" id="KW-0812">Transmembrane</keyword>